<dbReference type="AlphaFoldDB" id="A0A2J7ZRD1"/>
<keyword evidence="5" id="KW-1185">Reference proteome</keyword>
<keyword evidence="2" id="KW-0560">Oxidoreductase</keyword>
<dbReference type="PANTHER" id="PTHR44169:SF6">
    <property type="entry name" value="NADPH-DEPENDENT 1-ACYLDIHYDROXYACETONE PHOSPHATE REDUCTASE"/>
    <property type="match status" value="1"/>
</dbReference>
<dbReference type="GO" id="GO:0016491">
    <property type="term" value="F:oxidoreductase activity"/>
    <property type="evidence" value="ECO:0007669"/>
    <property type="project" value="UniProtKB-KW"/>
</dbReference>
<gene>
    <name evidence="4" type="ORF">TSOC_011151</name>
</gene>
<sequence length="216" mass="22344">MPPSAGALGPTTEANLAVARRVHDINFWGAWACCKAGGAMMIAARRGTVLNIGSMASRVHPPFGAAYSSSKAAVESMTHSLRVELAPFGIKVVYAAPTWCATPTKDNSPMLSAEDWGRGNYGAAMEDVLAQNDPNQPGAWPPERIAARVVAAALKRRPPRVVFGGGQSRSFRFLVGCFSRGMVDRVLAGRLGLGKVAAGAAAAGAVVAGAVAVKSK</sequence>
<evidence type="ECO:0000256" key="1">
    <source>
        <dbReference type="ARBA" id="ARBA00006484"/>
    </source>
</evidence>
<evidence type="ECO:0000256" key="3">
    <source>
        <dbReference type="RuleBase" id="RU000363"/>
    </source>
</evidence>
<dbReference type="EMBL" id="PGGS01000590">
    <property type="protein sequence ID" value="PNH02829.1"/>
    <property type="molecule type" value="Genomic_DNA"/>
</dbReference>
<dbReference type="Gene3D" id="3.40.50.720">
    <property type="entry name" value="NAD(P)-binding Rossmann-like Domain"/>
    <property type="match status" value="1"/>
</dbReference>
<evidence type="ECO:0000313" key="5">
    <source>
        <dbReference type="Proteomes" id="UP000236333"/>
    </source>
</evidence>
<protein>
    <submittedName>
        <fullName evidence="4">Dehydrogenase/reductase SDR family member 7B</fullName>
    </submittedName>
</protein>
<dbReference type="PANTHER" id="PTHR44169">
    <property type="entry name" value="NADPH-DEPENDENT 1-ACYLDIHYDROXYACETONE PHOSPHATE REDUCTASE"/>
    <property type="match status" value="1"/>
</dbReference>
<dbReference type="InterPro" id="IPR020904">
    <property type="entry name" value="Sc_DH/Rdtase_CS"/>
</dbReference>
<name>A0A2J7ZRD1_9CHLO</name>
<comment type="caution">
    <text evidence="4">The sequence shown here is derived from an EMBL/GenBank/DDBJ whole genome shotgun (WGS) entry which is preliminary data.</text>
</comment>
<dbReference type="PRINTS" id="PR00081">
    <property type="entry name" value="GDHRDH"/>
</dbReference>
<comment type="similarity">
    <text evidence="1 3">Belongs to the short-chain dehydrogenases/reductases (SDR) family.</text>
</comment>
<dbReference type="PRINTS" id="PR00080">
    <property type="entry name" value="SDRFAMILY"/>
</dbReference>
<accession>A0A2J7ZRD1</accession>
<dbReference type="Pfam" id="PF00106">
    <property type="entry name" value="adh_short"/>
    <property type="match status" value="1"/>
</dbReference>
<dbReference type="OrthoDB" id="2102561at2759"/>
<reference evidence="4 5" key="1">
    <citation type="journal article" date="2017" name="Mol. Biol. Evol.">
        <title>The 4-celled Tetrabaena socialis nuclear genome reveals the essential components for genetic control of cell number at the origin of multicellularity in the volvocine lineage.</title>
        <authorList>
            <person name="Featherston J."/>
            <person name="Arakaki Y."/>
            <person name="Hanschen E.R."/>
            <person name="Ferris P.J."/>
            <person name="Michod R.E."/>
            <person name="Olson B.J.S.C."/>
            <person name="Nozaki H."/>
            <person name="Durand P.M."/>
        </authorList>
    </citation>
    <scope>NUCLEOTIDE SEQUENCE [LARGE SCALE GENOMIC DNA]</scope>
    <source>
        <strain evidence="4 5">NIES-571</strain>
    </source>
</reference>
<dbReference type="PROSITE" id="PS00061">
    <property type="entry name" value="ADH_SHORT"/>
    <property type="match status" value="1"/>
</dbReference>
<dbReference type="SUPFAM" id="SSF51735">
    <property type="entry name" value="NAD(P)-binding Rossmann-fold domains"/>
    <property type="match status" value="1"/>
</dbReference>
<proteinExistence type="inferred from homology"/>
<evidence type="ECO:0000313" key="4">
    <source>
        <dbReference type="EMBL" id="PNH02829.1"/>
    </source>
</evidence>
<organism evidence="4 5">
    <name type="scientific">Tetrabaena socialis</name>
    <dbReference type="NCBI Taxonomy" id="47790"/>
    <lineage>
        <taxon>Eukaryota</taxon>
        <taxon>Viridiplantae</taxon>
        <taxon>Chlorophyta</taxon>
        <taxon>core chlorophytes</taxon>
        <taxon>Chlorophyceae</taxon>
        <taxon>CS clade</taxon>
        <taxon>Chlamydomonadales</taxon>
        <taxon>Tetrabaenaceae</taxon>
        <taxon>Tetrabaena</taxon>
    </lineage>
</organism>
<dbReference type="InterPro" id="IPR036291">
    <property type="entry name" value="NAD(P)-bd_dom_sf"/>
</dbReference>
<dbReference type="InterPro" id="IPR002347">
    <property type="entry name" value="SDR_fam"/>
</dbReference>
<evidence type="ECO:0000256" key="2">
    <source>
        <dbReference type="ARBA" id="ARBA00023002"/>
    </source>
</evidence>
<dbReference type="Proteomes" id="UP000236333">
    <property type="component" value="Unassembled WGS sequence"/>
</dbReference>